<dbReference type="Pfam" id="PF01694">
    <property type="entry name" value="Rhomboid"/>
    <property type="match status" value="1"/>
</dbReference>
<keyword evidence="4 5" id="KW-0472">Membrane</keyword>
<evidence type="ECO:0000256" key="3">
    <source>
        <dbReference type="ARBA" id="ARBA00022989"/>
    </source>
</evidence>
<feature type="domain" description="Peptidase S54 rhomboid" evidence="6">
    <location>
        <begin position="54"/>
        <end position="190"/>
    </location>
</feature>
<comment type="subcellular location">
    <subcellularLocation>
        <location evidence="1">Membrane</location>
        <topology evidence="1">Multi-pass membrane protein</topology>
    </subcellularLocation>
</comment>
<evidence type="ECO:0000256" key="4">
    <source>
        <dbReference type="ARBA" id="ARBA00023136"/>
    </source>
</evidence>
<keyword evidence="2 5" id="KW-0812">Transmembrane</keyword>
<dbReference type="PANTHER" id="PTHR43731">
    <property type="entry name" value="RHOMBOID PROTEASE"/>
    <property type="match status" value="1"/>
</dbReference>
<dbReference type="SUPFAM" id="SSF144091">
    <property type="entry name" value="Rhomboid-like"/>
    <property type="match status" value="1"/>
</dbReference>
<dbReference type="Gene3D" id="1.20.1540.10">
    <property type="entry name" value="Rhomboid-like"/>
    <property type="match status" value="1"/>
</dbReference>
<keyword evidence="7" id="KW-0645">Protease</keyword>
<feature type="transmembrane region" description="Helical" evidence="5">
    <location>
        <begin position="146"/>
        <end position="164"/>
    </location>
</feature>
<dbReference type="PANTHER" id="PTHR43731:SF9">
    <property type="entry name" value="SLR1461 PROTEIN"/>
    <property type="match status" value="1"/>
</dbReference>
<proteinExistence type="predicted"/>
<evidence type="ECO:0000313" key="7">
    <source>
        <dbReference type="EMBL" id="MDH2391751.1"/>
    </source>
</evidence>
<organism evidence="7 8">
    <name type="scientific">Streptomyces chengmaiensis</name>
    <dbReference type="NCBI Taxonomy" id="3040919"/>
    <lineage>
        <taxon>Bacteria</taxon>
        <taxon>Bacillati</taxon>
        <taxon>Actinomycetota</taxon>
        <taxon>Actinomycetes</taxon>
        <taxon>Kitasatosporales</taxon>
        <taxon>Streptomycetaceae</taxon>
        <taxon>Streptomyces</taxon>
    </lineage>
</organism>
<name>A0ABT6HSR1_9ACTN</name>
<dbReference type="GO" id="GO:0008233">
    <property type="term" value="F:peptidase activity"/>
    <property type="evidence" value="ECO:0007669"/>
    <property type="project" value="UniProtKB-KW"/>
</dbReference>
<feature type="transmembrane region" description="Helical" evidence="5">
    <location>
        <begin position="21"/>
        <end position="48"/>
    </location>
</feature>
<keyword evidence="8" id="KW-1185">Reference proteome</keyword>
<comment type="caution">
    <text evidence="7">The sequence shown here is derived from an EMBL/GenBank/DDBJ whole genome shotgun (WGS) entry which is preliminary data.</text>
</comment>
<gene>
    <name evidence="7" type="ORF">QCN29_23820</name>
</gene>
<evidence type="ECO:0000256" key="1">
    <source>
        <dbReference type="ARBA" id="ARBA00004141"/>
    </source>
</evidence>
<sequence length="205" mass="21154">MATAEPTGWSAGARARAAAKLMLGWVALLWTLEALDLATGGGLHTYGITPREPGELRDIIPAAFLHHGFEHVAANTVPLLILGFLAALSGVRRFLAVVATVIVVSGFGIWLTSPDNSITAGASGVVFGLFGYLLVRGFVNRKPLEVVVGVLVAALYGSLIWGVLPTDAGISWQGHLFGLLGGAGAAFLFRDPPRAPAAAGPGHGI</sequence>
<reference evidence="7 8" key="1">
    <citation type="submission" date="2023-04" db="EMBL/GenBank/DDBJ databases">
        <title>Streptomyces chengmaiensis sp. nov. isolated from the stem of mangrove plant in Hainan.</title>
        <authorList>
            <person name="Huang X."/>
            <person name="Zhou S."/>
            <person name="Chu X."/>
            <person name="Xie Y."/>
            <person name="Lin Y."/>
        </authorList>
    </citation>
    <scope>NUCLEOTIDE SEQUENCE [LARGE SCALE GENOMIC DNA]</scope>
    <source>
        <strain evidence="7 8">HNM0663</strain>
    </source>
</reference>
<feature type="transmembrane region" description="Helical" evidence="5">
    <location>
        <begin position="118"/>
        <end position="139"/>
    </location>
</feature>
<dbReference type="GO" id="GO:0006508">
    <property type="term" value="P:proteolysis"/>
    <property type="evidence" value="ECO:0007669"/>
    <property type="project" value="UniProtKB-KW"/>
</dbReference>
<dbReference type="Proteomes" id="UP001223144">
    <property type="component" value="Unassembled WGS sequence"/>
</dbReference>
<feature type="transmembrane region" description="Helical" evidence="5">
    <location>
        <begin position="170"/>
        <end position="189"/>
    </location>
</feature>
<protein>
    <submittedName>
        <fullName evidence="7">Rhomboid family intramembrane serine protease</fullName>
        <ecNumber evidence="7">3.4.21.105</ecNumber>
    </submittedName>
</protein>
<dbReference type="InterPro" id="IPR022764">
    <property type="entry name" value="Peptidase_S54_rhomboid_dom"/>
</dbReference>
<evidence type="ECO:0000256" key="5">
    <source>
        <dbReference type="SAM" id="Phobius"/>
    </source>
</evidence>
<keyword evidence="7" id="KW-0378">Hydrolase</keyword>
<evidence type="ECO:0000256" key="2">
    <source>
        <dbReference type="ARBA" id="ARBA00022692"/>
    </source>
</evidence>
<feature type="transmembrane region" description="Helical" evidence="5">
    <location>
        <begin position="68"/>
        <end position="87"/>
    </location>
</feature>
<evidence type="ECO:0000259" key="6">
    <source>
        <dbReference type="Pfam" id="PF01694"/>
    </source>
</evidence>
<dbReference type="EMBL" id="JARWBG010000031">
    <property type="protein sequence ID" value="MDH2391751.1"/>
    <property type="molecule type" value="Genomic_DNA"/>
</dbReference>
<evidence type="ECO:0000313" key="8">
    <source>
        <dbReference type="Proteomes" id="UP001223144"/>
    </source>
</evidence>
<dbReference type="InterPro" id="IPR050925">
    <property type="entry name" value="Rhomboid_protease_S54"/>
</dbReference>
<feature type="transmembrane region" description="Helical" evidence="5">
    <location>
        <begin position="94"/>
        <end position="112"/>
    </location>
</feature>
<dbReference type="RefSeq" id="WP_279930670.1">
    <property type="nucleotide sequence ID" value="NZ_JARWBG010000031.1"/>
</dbReference>
<dbReference type="InterPro" id="IPR035952">
    <property type="entry name" value="Rhomboid-like_sf"/>
</dbReference>
<dbReference type="EC" id="3.4.21.105" evidence="7"/>
<keyword evidence="3 5" id="KW-1133">Transmembrane helix</keyword>
<accession>A0ABT6HSR1</accession>